<protein>
    <submittedName>
        <fullName evidence="2">Pyocin knob domain-containing protein</fullName>
    </submittedName>
</protein>
<evidence type="ECO:0000256" key="1">
    <source>
        <dbReference type="SAM" id="MobiDB-lite"/>
    </source>
</evidence>
<dbReference type="CDD" id="cd19958">
    <property type="entry name" value="pyocin_knob"/>
    <property type="match status" value="1"/>
</dbReference>
<evidence type="ECO:0000313" key="2">
    <source>
        <dbReference type="EMBL" id="MDR5711388.1"/>
    </source>
</evidence>
<dbReference type="RefSeq" id="WP_310536770.1">
    <property type="nucleotide sequence ID" value="NZ_BAAAOC010000022.1"/>
</dbReference>
<reference evidence="3" key="1">
    <citation type="submission" date="2023-07" db="EMBL/GenBank/DDBJ databases">
        <title>Description of three actinobacteria isolated from air of manufacturing shop in a pharmaceutical factory.</title>
        <authorList>
            <person name="Zhang D.-F."/>
        </authorList>
    </citation>
    <scope>NUCLEOTIDE SEQUENCE [LARGE SCALE GENOMIC DNA]</scope>
    <source>
        <strain evidence="3">CCTCC AB 207010</strain>
    </source>
</reference>
<dbReference type="Proteomes" id="UP001260872">
    <property type="component" value="Unassembled WGS sequence"/>
</dbReference>
<feature type="region of interest" description="Disordered" evidence="1">
    <location>
        <begin position="80"/>
        <end position="166"/>
    </location>
</feature>
<organism evidence="2 3">
    <name type="scientific">Nesterenkonia flava</name>
    <dbReference type="NCBI Taxonomy" id="469799"/>
    <lineage>
        <taxon>Bacteria</taxon>
        <taxon>Bacillati</taxon>
        <taxon>Actinomycetota</taxon>
        <taxon>Actinomycetes</taxon>
        <taxon>Micrococcales</taxon>
        <taxon>Micrococcaceae</taxon>
        <taxon>Nesterenkonia</taxon>
    </lineage>
</organism>
<name>A0ABU1FRU1_9MICC</name>
<gene>
    <name evidence="2" type="ORF">RH857_04470</name>
</gene>
<accession>A0ABU1FRU1</accession>
<comment type="caution">
    <text evidence="2">The sequence shown here is derived from an EMBL/GenBank/DDBJ whole genome shotgun (WGS) entry which is preliminary data.</text>
</comment>
<proteinExistence type="predicted"/>
<sequence>MALEYTDRLALSTYTSGTDMHPTRTEFNDRMQLLDSLVAITRQGAHADRPTAGIRGTIWYSTDRREIYLDTGTEWERVDRIGQGGTPAAPAFGGSGSEGTSRQAARADHVHPLPLATSTSHGGMSSGDKAKLDRSTQAGTPNTLVERDDDGRARISSPVDSTHITNKQYVDQQINTRAPSSHTHPAGDITGTLALARIPDLPASRVTSGEFNSNRLPLATVSNRGALSTTHFSMLSSATPNNTGGTLVQRNSSGHFAIPAPTSGGHPTNRDYVTQQINTRAPSSHTHAASEITTGSFALARIPALPASQIGSGVLDRSRLPAAAATLAGVVELQNLVNWGGSTTANLNTLIRAGFYYITGSNANMPSTAGTASLLLVIAAPHHDDMTAQLLFNMNQNRLYFRTQHTSGWRSWIELS</sequence>
<dbReference type="EMBL" id="JAVKGT010000008">
    <property type="protein sequence ID" value="MDR5711388.1"/>
    <property type="molecule type" value="Genomic_DNA"/>
</dbReference>
<keyword evidence="3" id="KW-1185">Reference proteome</keyword>
<evidence type="ECO:0000313" key="3">
    <source>
        <dbReference type="Proteomes" id="UP001260872"/>
    </source>
</evidence>